<gene>
    <name evidence="2" type="ORF">GCK32_004775</name>
</gene>
<dbReference type="AlphaFoldDB" id="A0AAN8FMG8"/>
<accession>A0AAN8FMG8</accession>
<comment type="caution">
    <text evidence="2">The sequence shown here is derived from an EMBL/GenBank/DDBJ whole genome shotgun (WGS) entry which is preliminary data.</text>
</comment>
<dbReference type="EMBL" id="WIXE01005702">
    <property type="protein sequence ID" value="KAK5981956.1"/>
    <property type="molecule type" value="Genomic_DNA"/>
</dbReference>
<keyword evidence="3" id="KW-1185">Reference proteome</keyword>
<sequence length="247" mass="28602">MVIIDPKAHVKQFECMLPVKYVYQWAKHRKNIMNKLHAVFMSATLRMCRADKLSIPAQEEWESEKTKESIDPEGIIVKPDETIRRIENIIDEIDFKISEAKKSLYRELSDDDYLRRRIHESSGENEEKDINSQEGPQDVYGQKRSVQDIGKYLDNLESGLRLVPTRRVKESSSGIKPWLRCASAGGRALINQIRALTFPTATIPYHPTRRYNALLLDLKVGTLQQPFTFMVRLLLKIFAQLTNDELL</sequence>
<evidence type="ECO:0000313" key="2">
    <source>
        <dbReference type="EMBL" id="KAK5981956.1"/>
    </source>
</evidence>
<evidence type="ECO:0000313" key="3">
    <source>
        <dbReference type="Proteomes" id="UP001331761"/>
    </source>
</evidence>
<evidence type="ECO:0000256" key="1">
    <source>
        <dbReference type="SAM" id="MobiDB-lite"/>
    </source>
</evidence>
<name>A0AAN8FMG8_TRICO</name>
<protein>
    <submittedName>
        <fullName evidence="2">Uncharacterized protein</fullName>
    </submittedName>
</protein>
<dbReference type="Proteomes" id="UP001331761">
    <property type="component" value="Unassembled WGS sequence"/>
</dbReference>
<proteinExistence type="predicted"/>
<organism evidence="2 3">
    <name type="scientific">Trichostrongylus colubriformis</name>
    <name type="common">Black scour worm</name>
    <dbReference type="NCBI Taxonomy" id="6319"/>
    <lineage>
        <taxon>Eukaryota</taxon>
        <taxon>Metazoa</taxon>
        <taxon>Ecdysozoa</taxon>
        <taxon>Nematoda</taxon>
        <taxon>Chromadorea</taxon>
        <taxon>Rhabditida</taxon>
        <taxon>Rhabditina</taxon>
        <taxon>Rhabditomorpha</taxon>
        <taxon>Strongyloidea</taxon>
        <taxon>Trichostrongylidae</taxon>
        <taxon>Trichostrongylus</taxon>
    </lineage>
</organism>
<reference evidence="2 3" key="1">
    <citation type="submission" date="2019-10" db="EMBL/GenBank/DDBJ databases">
        <title>Assembly and Annotation for the nematode Trichostrongylus colubriformis.</title>
        <authorList>
            <person name="Martin J."/>
        </authorList>
    </citation>
    <scope>NUCLEOTIDE SEQUENCE [LARGE SCALE GENOMIC DNA]</scope>
    <source>
        <strain evidence="2">G859</strain>
        <tissue evidence="2">Whole worm</tissue>
    </source>
</reference>
<feature type="region of interest" description="Disordered" evidence="1">
    <location>
        <begin position="120"/>
        <end position="141"/>
    </location>
</feature>